<dbReference type="GO" id="GO:0030313">
    <property type="term" value="C:cell envelope"/>
    <property type="evidence" value="ECO:0007669"/>
    <property type="project" value="UniProtKB-SubCell"/>
</dbReference>
<keyword evidence="3 4" id="KW-0175">Coiled coil</keyword>
<gene>
    <name evidence="8" type="primary">macA</name>
    <name evidence="8" type="ORF">LAX5112_04622</name>
</gene>
<dbReference type="STRING" id="388408.LAX5112_04622"/>
<evidence type="ECO:0000259" key="6">
    <source>
        <dbReference type="Pfam" id="PF25917"/>
    </source>
</evidence>
<dbReference type="Proteomes" id="UP000053235">
    <property type="component" value="Unassembled WGS sequence"/>
</dbReference>
<comment type="subcellular location">
    <subcellularLocation>
        <location evidence="1">Cell envelope</location>
    </subcellularLocation>
</comment>
<dbReference type="OrthoDB" id="9791520at2"/>
<evidence type="ECO:0000313" key="8">
    <source>
        <dbReference type="EMBL" id="CTQ76526.1"/>
    </source>
</evidence>
<dbReference type="Gene3D" id="2.40.50.100">
    <property type="match status" value="1"/>
</dbReference>
<dbReference type="AlphaFoldDB" id="A0A0M7AQ35"/>
<dbReference type="Gene3D" id="1.10.287.470">
    <property type="entry name" value="Helix hairpin bin"/>
    <property type="match status" value="1"/>
</dbReference>
<dbReference type="InterPro" id="IPR050465">
    <property type="entry name" value="UPF0194_transport"/>
</dbReference>
<dbReference type="EMBL" id="CXWD01000027">
    <property type="protein sequence ID" value="CTQ76526.1"/>
    <property type="molecule type" value="Genomic_DNA"/>
</dbReference>
<evidence type="ECO:0000256" key="5">
    <source>
        <dbReference type="SAM" id="Phobius"/>
    </source>
</evidence>
<keyword evidence="9" id="KW-1185">Reference proteome</keyword>
<dbReference type="Pfam" id="PF25917">
    <property type="entry name" value="BSH_RND"/>
    <property type="match status" value="1"/>
</dbReference>
<keyword evidence="5" id="KW-1133">Transmembrane helix</keyword>
<dbReference type="RefSeq" id="WP_055673809.1">
    <property type="nucleotide sequence ID" value="NZ_CXWD01000027.1"/>
</dbReference>
<dbReference type="PANTHER" id="PTHR32347:SF14">
    <property type="entry name" value="EFFLUX SYSTEM COMPONENT YKNX-RELATED"/>
    <property type="match status" value="1"/>
</dbReference>
<name>A0A0M7AQ35_9HYPH</name>
<evidence type="ECO:0000256" key="4">
    <source>
        <dbReference type="SAM" id="Coils"/>
    </source>
</evidence>
<feature type="domain" description="Multidrug resistance protein MdtA-like barrel-sandwich hybrid" evidence="6">
    <location>
        <begin position="78"/>
        <end position="231"/>
    </location>
</feature>
<dbReference type="GO" id="GO:0022857">
    <property type="term" value="F:transmembrane transporter activity"/>
    <property type="evidence" value="ECO:0007669"/>
    <property type="project" value="InterPro"/>
</dbReference>
<accession>A0A0M7AQ35</accession>
<feature type="coiled-coil region" evidence="4">
    <location>
        <begin position="111"/>
        <end position="190"/>
    </location>
</feature>
<comment type="similarity">
    <text evidence="2">Belongs to the membrane fusion protein (MFP) (TC 8.A.1) family.</text>
</comment>
<evidence type="ECO:0000256" key="3">
    <source>
        <dbReference type="ARBA" id="ARBA00023054"/>
    </source>
</evidence>
<evidence type="ECO:0000256" key="2">
    <source>
        <dbReference type="ARBA" id="ARBA00009477"/>
    </source>
</evidence>
<dbReference type="InterPro" id="IPR058792">
    <property type="entry name" value="Beta-barrel_RND_2"/>
</dbReference>
<dbReference type="InterPro" id="IPR006143">
    <property type="entry name" value="RND_pump_MFP"/>
</dbReference>
<dbReference type="Gene3D" id="2.40.30.170">
    <property type="match status" value="1"/>
</dbReference>
<dbReference type="PANTHER" id="PTHR32347">
    <property type="entry name" value="EFFLUX SYSTEM COMPONENT YKNX-RELATED"/>
    <property type="match status" value="1"/>
</dbReference>
<reference evidence="9" key="1">
    <citation type="submission" date="2015-07" db="EMBL/GenBank/DDBJ databases">
        <authorList>
            <person name="Rodrigo-Torres Lidia"/>
            <person name="Arahal R.David."/>
        </authorList>
    </citation>
    <scope>NUCLEOTIDE SEQUENCE [LARGE SCALE GENOMIC DNA]</scope>
    <source>
        <strain evidence="9">CECT 5112</strain>
    </source>
</reference>
<dbReference type="InterPro" id="IPR058625">
    <property type="entry name" value="MdtA-like_BSH"/>
</dbReference>
<proteinExistence type="inferred from homology"/>
<dbReference type="Pfam" id="PF25954">
    <property type="entry name" value="Beta-barrel_RND_2"/>
    <property type="match status" value="1"/>
</dbReference>
<sequence length="415" mass="44835">MDDEQEEIKRQLGLAKRKRALSKMWLMIMITVFGLGGGLVVSRADRGAGETKLRTETIARGDLKVTISATGSVEPTDTVDVSSELSGTISAVAVDFNDQVKAGDVLARLDTSKLEAMKKVQEANLRAAEARLVKAQVNLEEAREEAQRARTLKDRNVSSALQVITADAAFERMKADVEIARADIARERANLAVTAEDLSDACLRSPVDGVVLERKVNQGQTVAASMSAPVLFTIAESLNEMELQLSIDEADIGRLREAQRATFTVDAYPAREFHAQVKTVRFAPEVIDNVVTYLASLEVGNPDLVLRPGMTASADILVNEVADALLVPNAALRFVPDPTGSADEEPTGSSGMFGLLFSDQPSMVTPRPTTNTLWVLRDNGMQEIEIVRGDTNGRYTEILGGDVQPGDQVIVGVEN</sequence>
<keyword evidence="5" id="KW-0472">Membrane</keyword>
<evidence type="ECO:0000313" key="9">
    <source>
        <dbReference type="Proteomes" id="UP000053235"/>
    </source>
</evidence>
<organism evidence="8 9">
    <name type="scientific">Roseibium alexandrii</name>
    <dbReference type="NCBI Taxonomy" id="388408"/>
    <lineage>
        <taxon>Bacteria</taxon>
        <taxon>Pseudomonadati</taxon>
        <taxon>Pseudomonadota</taxon>
        <taxon>Alphaproteobacteria</taxon>
        <taxon>Hyphomicrobiales</taxon>
        <taxon>Stappiaceae</taxon>
        <taxon>Roseibium</taxon>
    </lineage>
</organism>
<feature type="domain" description="CusB-like beta-barrel" evidence="7">
    <location>
        <begin position="244"/>
        <end position="315"/>
    </location>
</feature>
<keyword evidence="5" id="KW-0812">Transmembrane</keyword>
<dbReference type="NCBIfam" id="TIGR01730">
    <property type="entry name" value="RND_mfp"/>
    <property type="match status" value="1"/>
</dbReference>
<dbReference type="GO" id="GO:0016020">
    <property type="term" value="C:membrane"/>
    <property type="evidence" value="ECO:0007669"/>
    <property type="project" value="InterPro"/>
</dbReference>
<protein>
    <submittedName>
        <fullName evidence="8">Macrolide-specific efflux protein MacA</fullName>
    </submittedName>
</protein>
<feature type="transmembrane region" description="Helical" evidence="5">
    <location>
        <begin position="20"/>
        <end position="41"/>
    </location>
</feature>
<evidence type="ECO:0000256" key="1">
    <source>
        <dbReference type="ARBA" id="ARBA00004196"/>
    </source>
</evidence>
<dbReference type="SUPFAM" id="SSF111369">
    <property type="entry name" value="HlyD-like secretion proteins"/>
    <property type="match status" value="1"/>
</dbReference>
<evidence type="ECO:0000259" key="7">
    <source>
        <dbReference type="Pfam" id="PF25954"/>
    </source>
</evidence>